<comment type="caution">
    <text evidence="1">The sequence shown here is derived from an EMBL/GenBank/DDBJ whole genome shotgun (WGS) entry which is preliminary data.</text>
</comment>
<dbReference type="SUPFAM" id="SSF52833">
    <property type="entry name" value="Thioredoxin-like"/>
    <property type="match status" value="1"/>
</dbReference>
<sequence>MLLEKMQDITLTDLHGRKVSTKDFHGKNRLIFMWASW</sequence>
<proteinExistence type="predicted"/>
<dbReference type="Proteomes" id="UP001595989">
    <property type="component" value="Unassembled WGS sequence"/>
</dbReference>
<evidence type="ECO:0000313" key="1">
    <source>
        <dbReference type="EMBL" id="MFC4559841.1"/>
    </source>
</evidence>
<reference evidence="2" key="1">
    <citation type="journal article" date="2019" name="Int. J. Syst. Evol. Microbiol.">
        <title>The Global Catalogue of Microorganisms (GCM) 10K type strain sequencing project: providing services to taxonomists for standard genome sequencing and annotation.</title>
        <authorList>
            <consortium name="The Broad Institute Genomics Platform"/>
            <consortium name="The Broad Institute Genome Sequencing Center for Infectious Disease"/>
            <person name="Wu L."/>
            <person name="Ma J."/>
        </authorList>
    </citation>
    <scope>NUCLEOTIDE SEQUENCE [LARGE SCALE GENOMIC DNA]</scope>
    <source>
        <strain evidence="2">CGMCC 4.7426</strain>
    </source>
</reference>
<dbReference type="RefSeq" id="WP_390298797.1">
    <property type="nucleotide sequence ID" value="NZ_JBHSFU010000011.1"/>
</dbReference>
<name>A0ABV9DM59_9BACI</name>
<protein>
    <submittedName>
        <fullName evidence="1">TlpA family protein disulfide reductase</fullName>
    </submittedName>
</protein>
<organism evidence="1 2">
    <name type="scientific">Virgibacillus kekensis</name>
    <dbReference type="NCBI Taxonomy" id="202261"/>
    <lineage>
        <taxon>Bacteria</taxon>
        <taxon>Bacillati</taxon>
        <taxon>Bacillota</taxon>
        <taxon>Bacilli</taxon>
        <taxon>Bacillales</taxon>
        <taxon>Bacillaceae</taxon>
        <taxon>Virgibacillus</taxon>
    </lineage>
</organism>
<evidence type="ECO:0000313" key="2">
    <source>
        <dbReference type="Proteomes" id="UP001595989"/>
    </source>
</evidence>
<dbReference type="Gene3D" id="3.40.30.10">
    <property type="entry name" value="Glutaredoxin"/>
    <property type="match status" value="1"/>
</dbReference>
<keyword evidence="2" id="KW-1185">Reference proteome</keyword>
<dbReference type="EMBL" id="JBHSFU010000011">
    <property type="protein sequence ID" value="MFC4559841.1"/>
    <property type="molecule type" value="Genomic_DNA"/>
</dbReference>
<dbReference type="InterPro" id="IPR036249">
    <property type="entry name" value="Thioredoxin-like_sf"/>
</dbReference>
<accession>A0ABV9DM59</accession>
<gene>
    <name evidence="1" type="ORF">ACFO3D_16785</name>
</gene>